<evidence type="ECO:0000256" key="3">
    <source>
        <dbReference type="ARBA" id="ARBA00023186"/>
    </source>
</evidence>
<dbReference type="GO" id="GO:0035371">
    <property type="term" value="C:microtubule plus-end"/>
    <property type="evidence" value="ECO:0007669"/>
    <property type="project" value="TreeGrafter"/>
</dbReference>
<dbReference type="STRING" id="51511.ENSCSAVP00000015851"/>
<dbReference type="InterPro" id="IPR000938">
    <property type="entry name" value="CAP-Gly_domain"/>
</dbReference>
<dbReference type="InParanoid" id="H2ZE35"/>
<protein>
    <recommendedName>
        <fullName evidence="5">CAP-Gly domain-containing protein</fullName>
    </recommendedName>
</protein>
<dbReference type="Pfam" id="PF01302">
    <property type="entry name" value="CAP_GLY"/>
    <property type="match status" value="1"/>
</dbReference>
<dbReference type="GO" id="GO:0007021">
    <property type="term" value="P:tubulin complex assembly"/>
    <property type="evidence" value="ECO:0007669"/>
    <property type="project" value="InterPro"/>
</dbReference>
<evidence type="ECO:0000313" key="7">
    <source>
        <dbReference type="Proteomes" id="UP000007875"/>
    </source>
</evidence>
<dbReference type="PROSITE" id="PS50245">
    <property type="entry name" value="CAP_GLY_2"/>
    <property type="match status" value="1"/>
</dbReference>
<reference evidence="6" key="3">
    <citation type="submission" date="2025-09" db="UniProtKB">
        <authorList>
            <consortium name="Ensembl"/>
        </authorList>
    </citation>
    <scope>IDENTIFICATION</scope>
</reference>
<feature type="domain" description="CAP-Gly" evidence="5">
    <location>
        <begin position="181"/>
        <end position="223"/>
    </location>
</feature>
<comment type="similarity">
    <text evidence="4">Belongs to the TBCB family.</text>
</comment>
<keyword evidence="7" id="KW-1185">Reference proteome</keyword>
<name>H2ZE35_CIOSA</name>
<dbReference type="SUPFAM" id="SSF54236">
    <property type="entry name" value="Ubiquitin-like"/>
    <property type="match status" value="1"/>
</dbReference>
<dbReference type="InterPro" id="IPR000626">
    <property type="entry name" value="Ubiquitin-like_dom"/>
</dbReference>
<dbReference type="eggNOG" id="KOG3206">
    <property type="taxonomic scope" value="Eukaryota"/>
</dbReference>
<dbReference type="GO" id="GO:0043014">
    <property type="term" value="F:alpha-tubulin binding"/>
    <property type="evidence" value="ECO:0007669"/>
    <property type="project" value="InterPro"/>
</dbReference>
<dbReference type="InterPro" id="IPR045172">
    <property type="entry name" value="TBCB_Ubl"/>
</dbReference>
<dbReference type="HOGENOM" id="CLU_067577_2_0_1"/>
<accession>H2ZE35</accession>
<comment type="subcellular location">
    <subcellularLocation>
        <location evidence="1">Cytoplasm</location>
    </subcellularLocation>
</comment>
<evidence type="ECO:0000259" key="5">
    <source>
        <dbReference type="PROSITE" id="PS50245"/>
    </source>
</evidence>
<dbReference type="SMART" id="SM01052">
    <property type="entry name" value="CAP_GLY"/>
    <property type="match status" value="1"/>
</dbReference>
<dbReference type="Pfam" id="PF14560">
    <property type="entry name" value="Ubiquitin_2"/>
    <property type="match status" value="1"/>
</dbReference>
<dbReference type="InterPro" id="IPR036859">
    <property type="entry name" value="CAP-Gly_dom_sf"/>
</dbReference>
<keyword evidence="2" id="KW-0963">Cytoplasm</keyword>
<dbReference type="CDD" id="cd01789">
    <property type="entry name" value="Ubl_TBCB"/>
    <property type="match status" value="1"/>
</dbReference>
<evidence type="ECO:0000256" key="4">
    <source>
        <dbReference type="ARBA" id="ARBA00025779"/>
    </source>
</evidence>
<dbReference type="GeneTree" id="ENSGT00940000156119"/>
<proteinExistence type="inferred from homology"/>
<dbReference type="GO" id="GO:0007023">
    <property type="term" value="P:post-chaperonin tubulin folding pathway"/>
    <property type="evidence" value="ECO:0007669"/>
    <property type="project" value="InterPro"/>
</dbReference>
<dbReference type="PROSITE" id="PS00845">
    <property type="entry name" value="CAP_GLY_1"/>
    <property type="match status" value="1"/>
</dbReference>
<dbReference type="Gene3D" id="3.10.20.90">
    <property type="entry name" value="Phosphatidylinositol 3-kinase Catalytic Subunit, Chain A, domain 1"/>
    <property type="match status" value="1"/>
</dbReference>
<dbReference type="Gene3D" id="2.30.30.190">
    <property type="entry name" value="CAP Gly-rich-like domain"/>
    <property type="match status" value="1"/>
</dbReference>
<reference evidence="7" key="1">
    <citation type="submission" date="2003-08" db="EMBL/GenBank/DDBJ databases">
        <authorList>
            <person name="Birren B."/>
            <person name="Nusbaum C."/>
            <person name="Abebe A."/>
            <person name="Abouelleil A."/>
            <person name="Adekoya E."/>
            <person name="Ait-zahra M."/>
            <person name="Allen N."/>
            <person name="Allen T."/>
            <person name="An P."/>
            <person name="Anderson M."/>
            <person name="Anderson S."/>
            <person name="Arachchi H."/>
            <person name="Armbruster J."/>
            <person name="Bachantsang P."/>
            <person name="Baldwin J."/>
            <person name="Barry A."/>
            <person name="Bayul T."/>
            <person name="Blitshsteyn B."/>
            <person name="Bloom T."/>
            <person name="Blye J."/>
            <person name="Boguslavskiy L."/>
            <person name="Borowsky M."/>
            <person name="Boukhgalter B."/>
            <person name="Brunache A."/>
            <person name="Butler J."/>
            <person name="Calixte N."/>
            <person name="Calvo S."/>
            <person name="Camarata J."/>
            <person name="Campo K."/>
            <person name="Chang J."/>
            <person name="Cheshatsang Y."/>
            <person name="Citroen M."/>
            <person name="Collymore A."/>
            <person name="Considine T."/>
            <person name="Cook A."/>
            <person name="Cooke P."/>
            <person name="Corum B."/>
            <person name="Cuomo C."/>
            <person name="David R."/>
            <person name="Dawoe T."/>
            <person name="Degray S."/>
            <person name="Dodge S."/>
            <person name="Dooley K."/>
            <person name="Dorje P."/>
            <person name="Dorjee K."/>
            <person name="Dorris L."/>
            <person name="Duffey N."/>
            <person name="Dupes A."/>
            <person name="Elkins T."/>
            <person name="Engels R."/>
            <person name="Erickson J."/>
            <person name="Farina A."/>
            <person name="Faro S."/>
            <person name="Ferreira P."/>
            <person name="Fischer H."/>
            <person name="Fitzgerald M."/>
            <person name="Foley K."/>
            <person name="Gage D."/>
            <person name="Galagan J."/>
            <person name="Gearin G."/>
            <person name="Gnerre S."/>
            <person name="Gnirke A."/>
            <person name="Goyette A."/>
            <person name="Graham J."/>
            <person name="Grandbois E."/>
            <person name="Gyaltsen K."/>
            <person name="Hafez N."/>
            <person name="Hagopian D."/>
            <person name="Hagos B."/>
            <person name="Hall J."/>
            <person name="Hatcher B."/>
            <person name="Heller A."/>
            <person name="Higgins H."/>
            <person name="Honan T."/>
            <person name="Horn A."/>
            <person name="Houde N."/>
            <person name="Hughes L."/>
            <person name="Hulme W."/>
            <person name="Husby E."/>
            <person name="Iliev I."/>
            <person name="Jaffe D."/>
            <person name="Jones C."/>
            <person name="Kamal M."/>
            <person name="Kamat A."/>
            <person name="Kamvysselis M."/>
            <person name="Karlsson E."/>
            <person name="Kells C."/>
            <person name="Kieu A."/>
            <person name="Kisner P."/>
            <person name="Kodira C."/>
            <person name="Kulbokas E."/>
            <person name="Labutti K."/>
            <person name="Lama D."/>
            <person name="Landers T."/>
            <person name="Leger J."/>
            <person name="Levine S."/>
            <person name="Lewis D."/>
            <person name="Lewis T."/>
            <person name="Lindblad-toh K."/>
            <person name="Liu X."/>
            <person name="Lokyitsang T."/>
            <person name="Lokyitsang Y."/>
            <person name="Lucien O."/>
            <person name="Lui A."/>
            <person name="Ma L.J."/>
            <person name="Mabbitt R."/>
            <person name="Macdonald J."/>
            <person name="Maclean C."/>
            <person name="Major J."/>
            <person name="Manning J."/>
            <person name="Marabella R."/>
            <person name="Maru K."/>
            <person name="Matthews C."/>
            <person name="Mauceli E."/>
            <person name="Mccarthy M."/>
            <person name="Mcdonough S."/>
            <person name="Mcghee T."/>
            <person name="Meldrim J."/>
            <person name="Meneus L."/>
            <person name="Mesirov J."/>
            <person name="Mihalev A."/>
            <person name="Mihova T."/>
            <person name="Mikkelsen T."/>
            <person name="Mlenga V."/>
            <person name="Moru K."/>
            <person name="Mozes J."/>
            <person name="Mulrain L."/>
            <person name="Munson G."/>
            <person name="Naylor J."/>
            <person name="Newes C."/>
            <person name="Nguyen C."/>
            <person name="Nguyen N."/>
            <person name="Nguyen T."/>
            <person name="Nicol R."/>
            <person name="Nielsen C."/>
            <person name="Nizzari M."/>
            <person name="Norbu C."/>
            <person name="Norbu N."/>
            <person name="O'donnell P."/>
            <person name="Okoawo O."/>
            <person name="O'leary S."/>
            <person name="Omotosho B."/>
            <person name="O'neill K."/>
            <person name="Osman S."/>
            <person name="Parker S."/>
            <person name="Perrin D."/>
            <person name="Phunkhang P."/>
            <person name="Piqani B."/>
            <person name="Purcell S."/>
            <person name="Rachupka T."/>
            <person name="Ramasamy U."/>
            <person name="Rameau R."/>
            <person name="Ray V."/>
            <person name="Raymond C."/>
            <person name="Retta R."/>
            <person name="Richardson S."/>
            <person name="Rise C."/>
            <person name="Rodriguez J."/>
            <person name="Rogers J."/>
            <person name="Rogov P."/>
            <person name="Rutman M."/>
            <person name="Schupbach R."/>
            <person name="Seaman C."/>
            <person name="Settipalli S."/>
            <person name="Sharpe T."/>
            <person name="Sheridan J."/>
            <person name="Sherpa N."/>
            <person name="Shi J."/>
            <person name="Smirnov S."/>
            <person name="Smith C."/>
            <person name="Sougnez C."/>
            <person name="Spencer B."/>
            <person name="Stalker J."/>
            <person name="Stange-thomann N."/>
            <person name="Stavropoulos S."/>
            <person name="Stetson K."/>
            <person name="Stone C."/>
            <person name="Stone S."/>
            <person name="Stubbs M."/>
            <person name="Talamas J."/>
            <person name="Tchuinga P."/>
            <person name="Tenzing P."/>
            <person name="Tesfaye S."/>
            <person name="Theodore J."/>
            <person name="Thoulutsang Y."/>
            <person name="Topham K."/>
            <person name="Towey S."/>
            <person name="Tsamla T."/>
            <person name="Tsomo N."/>
            <person name="Vallee D."/>
            <person name="Vassiliev H."/>
            <person name="Venkataraman V."/>
            <person name="Vinson J."/>
            <person name="Vo A."/>
            <person name="Wade C."/>
            <person name="Wang S."/>
            <person name="Wangchuk T."/>
            <person name="Wangdi T."/>
            <person name="Whittaker C."/>
            <person name="Wilkinson J."/>
            <person name="Wu Y."/>
            <person name="Wyman D."/>
            <person name="Yadav S."/>
            <person name="Yang S."/>
            <person name="Yang X."/>
            <person name="Yeager S."/>
            <person name="Yee E."/>
            <person name="Young G."/>
            <person name="Zainoun J."/>
            <person name="Zembeck L."/>
            <person name="Zimmer A."/>
            <person name="Zody M."/>
            <person name="Lander E."/>
        </authorList>
    </citation>
    <scope>NUCLEOTIDE SEQUENCE [LARGE SCALE GENOMIC DNA]</scope>
</reference>
<dbReference type="GO" id="GO:0031122">
    <property type="term" value="P:cytoplasmic microtubule organization"/>
    <property type="evidence" value="ECO:0007669"/>
    <property type="project" value="TreeGrafter"/>
</dbReference>
<evidence type="ECO:0000256" key="2">
    <source>
        <dbReference type="ARBA" id="ARBA00022490"/>
    </source>
</evidence>
<sequence>MPFIHTPSIVRVTVSNSTTSFVSERRFDRGLPIAEIKGKLELITGCSSQYMELEVFSKEDKLLFKLDRLEDVLGSFPVDDGMRIHVIDTNPQANVFNDISQCEKFNIPDQTYDAKRDTVRSFLKKNQMGKYDPKNIEQSKEEKERQRIEKEEALERIKVGDRCEVSTPGQLVRRGCVKFIGHTEFKSGQWVGVAYDEPHGKNDGSVGGKRYFTCEPRYGAFVRPKVVEVGDFPELDIMDDDEM</sequence>
<dbReference type="Proteomes" id="UP000007875">
    <property type="component" value="Unassembled WGS sequence"/>
</dbReference>
<dbReference type="SUPFAM" id="SSF74924">
    <property type="entry name" value="Cap-Gly domain"/>
    <property type="match status" value="1"/>
</dbReference>
<reference evidence="6" key="2">
    <citation type="submission" date="2025-08" db="UniProtKB">
        <authorList>
            <consortium name="Ensembl"/>
        </authorList>
    </citation>
    <scope>IDENTIFICATION</scope>
</reference>
<dbReference type="GO" id="GO:0005634">
    <property type="term" value="C:nucleus"/>
    <property type="evidence" value="ECO:0007669"/>
    <property type="project" value="TreeGrafter"/>
</dbReference>
<dbReference type="Ensembl" id="ENSCSAVT00000016030.1">
    <property type="protein sequence ID" value="ENSCSAVP00000015851.1"/>
    <property type="gene ID" value="ENSCSAVG00000009320.1"/>
</dbReference>
<evidence type="ECO:0000256" key="1">
    <source>
        <dbReference type="ARBA" id="ARBA00004496"/>
    </source>
</evidence>
<dbReference type="AlphaFoldDB" id="H2ZE35"/>
<dbReference type="PANTHER" id="PTHR18916">
    <property type="entry name" value="DYNACTIN 1-RELATED MICROTUBULE-BINDING"/>
    <property type="match status" value="1"/>
</dbReference>
<dbReference type="OMA" id="DQYEQRT"/>
<organism evidence="6 7">
    <name type="scientific">Ciona savignyi</name>
    <name type="common">Pacific transparent sea squirt</name>
    <dbReference type="NCBI Taxonomy" id="51511"/>
    <lineage>
        <taxon>Eukaryota</taxon>
        <taxon>Metazoa</taxon>
        <taxon>Chordata</taxon>
        <taxon>Tunicata</taxon>
        <taxon>Ascidiacea</taxon>
        <taxon>Phlebobranchia</taxon>
        <taxon>Cionidae</taxon>
        <taxon>Ciona</taxon>
    </lineage>
</organism>
<dbReference type="GO" id="GO:0051010">
    <property type="term" value="F:microtubule plus-end binding"/>
    <property type="evidence" value="ECO:0007669"/>
    <property type="project" value="TreeGrafter"/>
</dbReference>
<dbReference type="FunCoup" id="H2ZE35">
    <property type="interactions" value="512"/>
</dbReference>
<dbReference type="InterPro" id="IPR029071">
    <property type="entry name" value="Ubiquitin-like_domsf"/>
</dbReference>
<dbReference type="PANTHER" id="PTHR18916:SF85">
    <property type="entry name" value="TUBULIN-FOLDING COFACTOR B"/>
    <property type="match status" value="1"/>
</dbReference>
<dbReference type="GO" id="GO:0005829">
    <property type="term" value="C:cytosol"/>
    <property type="evidence" value="ECO:0007669"/>
    <property type="project" value="UniProtKB-ARBA"/>
</dbReference>
<dbReference type="GO" id="GO:0005938">
    <property type="term" value="C:cell cortex"/>
    <property type="evidence" value="ECO:0007669"/>
    <property type="project" value="TreeGrafter"/>
</dbReference>
<evidence type="ECO:0000313" key="6">
    <source>
        <dbReference type="Ensembl" id="ENSCSAVP00000015851.1"/>
    </source>
</evidence>
<dbReference type="FunFam" id="2.30.30.190:FF:000013">
    <property type="entry name" value="Tubulin-folding cofactor B"/>
    <property type="match status" value="1"/>
</dbReference>
<keyword evidence="3" id="KW-0143">Chaperone</keyword>